<dbReference type="InterPro" id="IPR051224">
    <property type="entry name" value="NiCoT_RcnA"/>
</dbReference>
<evidence type="ECO:0000256" key="2">
    <source>
        <dbReference type="ARBA" id="ARBA00004651"/>
    </source>
</evidence>
<dbReference type="GO" id="GO:0015099">
    <property type="term" value="F:nickel cation transmembrane transporter activity"/>
    <property type="evidence" value="ECO:0007669"/>
    <property type="project" value="UniProtKB-UniRule"/>
</dbReference>
<feature type="compositionally biased region" description="Polar residues" evidence="14">
    <location>
        <begin position="26"/>
        <end position="38"/>
    </location>
</feature>
<protein>
    <recommendedName>
        <fullName evidence="13">Nickel/cobalt efflux system</fullName>
    </recommendedName>
</protein>
<dbReference type="GO" id="GO:0005886">
    <property type="term" value="C:plasma membrane"/>
    <property type="evidence" value="ECO:0007669"/>
    <property type="project" value="UniProtKB-SubCell"/>
</dbReference>
<keyword evidence="5" id="KW-1003">Cell membrane</keyword>
<dbReference type="GO" id="GO:0006824">
    <property type="term" value="P:cobalt ion transport"/>
    <property type="evidence" value="ECO:0007669"/>
    <property type="project" value="UniProtKB-KW"/>
</dbReference>
<dbReference type="EMBL" id="CP029042">
    <property type="protein sequence ID" value="AZS74974.1"/>
    <property type="molecule type" value="Genomic_DNA"/>
</dbReference>
<dbReference type="InterPro" id="IPR011541">
    <property type="entry name" value="Ni/Co_transpt_high_affinity"/>
</dbReference>
<evidence type="ECO:0000256" key="9">
    <source>
        <dbReference type="ARBA" id="ARBA00023065"/>
    </source>
</evidence>
<evidence type="ECO:0000256" key="12">
    <source>
        <dbReference type="ARBA" id="ARBA00023285"/>
    </source>
</evidence>
<dbReference type="AlphaFoldDB" id="A0A3Q9KDW4"/>
<evidence type="ECO:0000256" key="4">
    <source>
        <dbReference type="ARBA" id="ARBA00022448"/>
    </source>
</evidence>
<dbReference type="RefSeq" id="WP_127153754.1">
    <property type="nucleotide sequence ID" value="NZ_CP029042.1"/>
</dbReference>
<feature type="compositionally biased region" description="Basic and acidic residues" evidence="14">
    <location>
        <begin position="167"/>
        <end position="176"/>
    </location>
</feature>
<gene>
    <name evidence="15" type="ORF">DDE74_32215</name>
</gene>
<feature type="transmembrane region" description="Helical" evidence="13">
    <location>
        <begin position="104"/>
        <end position="129"/>
    </location>
</feature>
<dbReference type="GO" id="GO:0046583">
    <property type="term" value="F:monoatomic cation efflux transmembrane transporter activity"/>
    <property type="evidence" value="ECO:0007669"/>
    <property type="project" value="TreeGrafter"/>
</dbReference>
<reference evidence="15 16" key="1">
    <citation type="submission" date="2018-04" db="EMBL/GenBank/DDBJ databases">
        <title>Complete genome sequences of Streptomyces lydicus strain WYEC and characterization of antagonistic properties of biological control agents.</title>
        <authorList>
            <person name="Mariita R.M."/>
            <person name="Sello J.K."/>
        </authorList>
    </citation>
    <scope>NUCLEOTIDE SEQUENCE [LARGE SCALE GENOMIC DNA]</scope>
    <source>
        <strain evidence="15 16">WYEC 108</strain>
    </source>
</reference>
<accession>A0A3Q9KDW4</accession>
<keyword evidence="11 13" id="KW-0472">Membrane</keyword>
<evidence type="ECO:0000256" key="10">
    <source>
        <dbReference type="ARBA" id="ARBA00023112"/>
    </source>
</evidence>
<evidence type="ECO:0000256" key="14">
    <source>
        <dbReference type="SAM" id="MobiDB-lite"/>
    </source>
</evidence>
<feature type="transmembrane region" description="Helical" evidence="13">
    <location>
        <begin position="63"/>
        <end position="83"/>
    </location>
</feature>
<evidence type="ECO:0000256" key="7">
    <source>
        <dbReference type="ARBA" id="ARBA00022692"/>
    </source>
</evidence>
<dbReference type="PANTHER" id="PTHR40659">
    <property type="entry name" value="NICKEL/COBALT EFFLUX SYSTEM RCNA"/>
    <property type="match status" value="1"/>
</dbReference>
<comment type="similarity">
    <text evidence="13">Belongs to the NiCoT transporter (TC 2.A.52) family.</text>
</comment>
<keyword evidence="4 13" id="KW-0813">Transport</keyword>
<keyword evidence="7 13" id="KW-0812">Transmembrane</keyword>
<evidence type="ECO:0000313" key="16">
    <source>
        <dbReference type="Proteomes" id="UP000275579"/>
    </source>
</evidence>
<comment type="function">
    <text evidence="1">Efflux system for nickel and cobalt.</text>
</comment>
<keyword evidence="9" id="KW-0406">Ion transport</keyword>
<feature type="transmembrane region" description="Helical" evidence="13">
    <location>
        <begin position="276"/>
        <end position="298"/>
    </location>
</feature>
<evidence type="ECO:0000256" key="5">
    <source>
        <dbReference type="ARBA" id="ARBA00022475"/>
    </source>
</evidence>
<keyword evidence="6" id="KW-0533">Nickel</keyword>
<feature type="transmembrane region" description="Helical" evidence="13">
    <location>
        <begin position="201"/>
        <end position="225"/>
    </location>
</feature>
<sequence length="304" mass="31123">MRQGGPPPPRRRTHSGGLHTAAEPTHTLTLAPSGSGNSDAAARPQGPFSVWTTDLSGLLQHRVVLPLALLIAAAVGAFHACAPGHGKTLAAGFLLGGRGRARDAVWLGVIVAVMHTASVAALAVAWWLAADNAPDIAAVTGWLQLIAALVVVCVGIGLLRRHVGSRDHGHHHDHDHSHRHGHSHSPPHPLPGTSLLTWRGIALLGTSGGLLPSPSAFLVLLSGLLTGRVGAAMLMVAAFGLGMALTLTGVGLVALRGRDALLTRAINSPKLRGWTLRAPVIAASTVVLGGALASVLALTRVLAP</sequence>
<evidence type="ECO:0000256" key="11">
    <source>
        <dbReference type="ARBA" id="ARBA00023136"/>
    </source>
</evidence>
<evidence type="ECO:0000256" key="8">
    <source>
        <dbReference type="ARBA" id="ARBA00022989"/>
    </source>
</evidence>
<dbReference type="GO" id="GO:0032025">
    <property type="term" value="P:response to cobalt ion"/>
    <property type="evidence" value="ECO:0007669"/>
    <property type="project" value="TreeGrafter"/>
</dbReference>
<keyword evidence="3" id="KW-0171">Cobalt transport</keyword>
<feature type="region of interest" description="Disordered" evidence="14">
    <location>
        <begin position="1"/>
        <end position="43"/>
    </location>
</feature>
<comment type="subcellular location">
    <subcellularLocation>
        <location evidence="2 13">Cell membrane</location>
        <topology evidence="2 13">Multi-pass membrane protein</topology>
    </subcellularLocation>
</comment>
<name>A0A3Q9KDW4_9ACTN</name>
<evidence type="ECO:0000256" key="1">
    <source>
        <dbReference type="ARBA" id="ARBA00002510"/>
    </source>
</evidence>
<evidence type="ECO:0000313" key="15">
    <source>
        <dbReference type="EMBL" id="AZS74974.1"/>
    </source>
</evidence>
<feature type="transmembrane region" description="Helical" evidence="13">
    <location>
        <begin position="141"/>
        <end position="159"/>
    </location>
</feature>
<keyword evidence="12" id="KW-0170">Cobalt</keyword>
<dbReference type="Pfam" id="PF03824">
    <property type="entry name" value="NicO"/>
    <property type="match status" value="1"/>
</dbReference>
<proteinExistence type="inferred from homology"/>
<evidence type="ECO:0000256" key="3">
    <source>
        <dbReference type="ARBA" id="ARBA00022426"/>
    </source>
</evidence>
<dbReference type="Proteomes" id="UP000275579">
    <property type="component" value="Chromosome"/>
</dbReference>
<keyword evidence="10" id="KW-0921">Nickel transport</keyword>
<organism evidence="15 16">
    <name type="scientific">Streptomyces lydicus</name>
    <dbReference type="NCBI Taxonomy" id="47763"/>
    <lineage>
        <taxon>Bacteria</taxon>
        <taxon>Bacillati</taxon>
        <taxon>Actinomycetota</taxon>
        <taxon>Actinomycetes</taxon>
        <taxon>Kitasatosporales</taxon>
        <taxon>Streptomycetaceae</taxon>
        <taxon>Streptomyces</taxon>
    </lineage>
</organism>
<keyword evidence="8 13" id="KW-1133">Transmembrane helix</keyword>
<evidence type="ECO:0000256" key="13">
    <source>
        <dbReference type="RuleBase" id="RU362101"/>
    </source>
</evidence>
<dbReference type="GO" id="GO:0010045">
    <property type="term" value="P:response to nickel cation"/>
    <property type="evidence" value="ECO:0007669"/>
    <property type="project" value="TreeGrafter"/>
</dbReference>
<feature type="region of interest" description="Disordered" evidence="14">
    <location>
        <begin position="167"/>
        <end position="189"/>
    </location>
</feature>
<feature type="transmembrane region" description="Helical" evidence="13">
    <location>
        <begin position="231"/>
        <end position="255"/>
    </location>
</feature>
<dbReference type="PANTHER" id="PTHR40659:SF1">
    <property type="entry name" value="NICKEL_COBALT EFFLUX SYSTEM RCNA"/>
    <property type="match status" value="1"/>
</dbReference>
<evidence type="ECO:0000256" key="6">
    <source>
        <dbReference type="ARBA" id="ARBA00022596"/>
    </source>
</evidence>